<feature type="domain" description="Response regulatory" evidence="2">
    <location>
        <begin position="15"/>
        <end position="142"/>
    </location>
</feature>
<dbReference type="SMART" id="SM00448">
    <property type="entry name" value="REC"/>
    <property type="match status" value="1"/>
</dbReference>
<accession>A0A8T8E477</accession>
<proteinExistence type="predicted"/>
<evidence type="ECO:0000259" key="2">
    <source>
        <dbReference type="PROSITE" id="PS50110"/>
    </source>
</evidence>
<dbReference type="AlphaFoldDB" id="A0A8T8E477"/>
<dbReference type="Proteomes" id="UP000637819">
    <property type="component" value="Chromosome"/>
</dbReference>
<dbReference type="InterPro" id="IPR011006">
    <property type="entry name" value="CheY-like_superfamily"/>
</dbReference>
<gene>
    <name evidence="3" type="ORF">JMJ58_05205</name>
</gene>
<dbReference type="InterPro" id="IPR001789">
    <property type="entry name" value="Sig_transdc_resp-reg_receiver"/>
</dbReference>
<protein>
    <submittedName>
        <fullName evidence="3">Response regulator</fullName>
    </submittedName>
</protein>
<dbReference type="PANTHER" id="PTHR44520:SF2">
    <property type="entry name" value="RESPONSE REGULATOR RCP1"/>
    <property type="match status" value="1"/>
</dbReference>
<keyword evidence="4" id="KW-1185">Reference proteome</keyword>
<evidence type="ECO:0000313" key="3">
    <source>
        <dbReference type="EMBL" id="QRV16292.1"/>
    </source>
</evidence>
<dbReference type="GO" id="GO:0000160">
    <property type="term" value="P:phosphorelay signal transduction system"/>
    <property type="evidence" value="ECO:0007669"/>
    <property type="project" value="InterPro"/>
</dbReference>
<keyword evidence="1" id="KW-0597">Phosphoprotein</keyword>
<organism evidence="3 4">
    <name type="scientific">Haloterrigena salifodinae</name>
    <dbReference type="NCBI Taxonomy" id="2675099"/>
    <lineage>
        <taxon>Archaea</taxon>
        <taxon>Methanobacteriati</taxon>
        <taxon>Methanobacteriota</taxon>
        <taxon>Stenosarchaea group</taxon>
        <taxon>Halobacteria</taxon>
        <taxon>Halobacteriales</taxon>
        <taxon>Natrialbaceae</taxon>
        <taxon>Haloterrigena</taxon>
    </lineage>
</organism>
<dbReference type="SUPFAM" id="SSF52172">
    <property type="entry name" value="CheY-like"/>
    <property type="match status" value="1"/>
</dbReference>
<dbReference type="Pfam" id="PF00072">
    <property type="entry name" value="Response_reg"/>
    <property type="match status" value="1"/>
</dbReference>
<dbReference type="KEGG" id="hsal:JMJ58_05205"/>
<dbReference type="PANTHER" id="PTHR44520">
    <property type="entry name" value="RESPONSE REGULATOR RCP1-RELATED"/>
    <property type="match status" value="1"/>
</dbReference>
<dbReference type="Gene3D" id="3.40.50.2300">
    <property type="match status" value="1"/>
</dbReference>
<reference evidence="3 4" key="1">
    <citation type="submission" date="2021-01" db="EMBL/GenBank/DDBJ databases">
        <title>Genome Sequence and Methylation Pattern of Haloterrigena salifodinae BOL5-1, An Extremely Halophilic Archaeon from a Bolivian Salt Mine.</title>
        <authorList>
            <person name="DasSarma P."/>
            <person name="Anton B.P."/>
            <person name="DasSarma S.L."/>
            <person name="von Ehrenheim H.A.L."/>
            <person name="Martinez F.L."/>
            <person name="Guzman D."/>
            <person name="Roberts R.J."/>
            <person name="DasSarma S."/>
        </authorList>
    </citation>
    <scope>NUCLEOTIDE SEQUENCE [LARGE SCALE GENOMIC DNA]</scope>
    <source>
        <strain evidence="3 4">BOL5-1</strain>
    </source>
</reference>
<dbReference type="CDD" id="cd17557">
    <property type="entry name" value="REC_Rcp-like"/>
    <property type="match status" value="1"/>
</dbReference>
<dbReference type="OrthoDB" id="9652at2157"/>
<evidence type="ECO:0000256" key="1">
    <source>
        <dbReference type="PROSITE-ProRule" id="PRU00169"/>
    </source>
</evidence>
<name>A0A8T8E477_9EURY</name>
<dbReference type="RefSeq" id="WP_204748602.1">
    <property type="nucleotide sequence ID" value="NZ_CP069188.1"/>
</dbReference>
<evidence type="ECO:0000313" key="4">
    <source>
        <dbReference type="Proteomes" id="UP000637819"/>
    </source>
</evidence>
<dbReference type="GeneID" id="62874499"/>
<sequence length="156" mass="17233">MSPFTPQTGADEPIDVLLVEDDPRDVDLLRDAFERVETNRETRLHAVASGSDALSFLCRSIESDSGPLPNFVLLDPDLSTRGGVEILEAVTDDPKLRRLPIVVLTDSDRSDDIVRCYEARANAYLTKPTDLSGYVSLVGGIDRFWLDQARLPTIST</sequence>
<feature type="modified residue" description="4-aspartylphosphate" evidence="1">
    <location>
        <position position="75"/>
    </location>
</feature>
<dbReference type="EMBL" id="CP069188">
    <property type="protein sequence ID" value="QRV16292.1"/>
    <property type="molecule type" value="Genomic_DNA"/>
</dbReference>
<dbReference type="InterPro" id="IPR052893">
    <property type="entry name" value="TCS_response_regulator"/>
</dbReference>
<dbReference type="PROSITE" id="PS50110">
    <property type="entry name" value="RESPONSE_REGULATORY"/>
    <property type="match status" value="1"/>
</dbReference>